<dbReference type="SUPFAM" id="SSF56219">
    <property type="entry name" value="DNase I-like"/>
    <property type="match status" value="1"/>
</dbReference>
<name>A0ABD2MV68_9CUCU</name>
<evidence type="ECO:0008006" key="3">
    <source>
        <dbReference type="Google" id="ProtNLM"/>
    </source>
</evidence>
<evidence type="ECO:0000313" key="1">
    <source>
        <dbReference type="EMBL" id="KAL3270052.1"/>
    </source>
</evidence>
<evidence type="ECO:0000313" key="2">
    <source>
        <dbReference type="Proteomes" id="UP001516400"/>
    </source>
</evidence>
<dbReference type="AlphaFoldDB" id="A0ABD2MV68"/>
<dbReference type="EMBL" id="JABFTP020000021">
    <property type="protein sequence ID" value="KAL3270052.1"/>
    <property type="molecule type" value="Genomic_DNA"/>
</dbReference>
<dbReference type="InterPro" id="IPR036691">
    <property type="entry name" value="Endo/exonu/phosph_ase_sf"/>
</dbReference>
<accession>A0ABD2MV68</accession>
<proteinExistence type="predicted"/>
<dbReference type="Proteomes" id="UP001516400">
    <property type="component" value="Unassembled WGS sequence"/>
</dbReference>
<organism evidence="1 2">
    <name type="scientific">Cryptolaemus montrouzieri</name>
    <dbReference type="NCBI Taxonomy" id="559131"/>
    <lineage>
        <taxon>Eukaryota</taxon>
        <taxon>Metazoa</taxon>
        <taxon>Ecdysozoa</taxon>
        <taxon>Arthropoda</taxon>
        <taxon>Hexapoda</taxon>
        <taxon>Insecta</taxon>
        <taxon>Pterygota</taxon>
        <taxon>Neoptera</taxon>
        <taxon>Endopterygota</taxon>
        <taxon>Coleoptera</taxon>
        <taxon>Polyphaga</taxon>
        <taxon>Cucujiformia</taxon>
        <taxon>Coccinelloidea</taxon>
        <taxon>Coccinellidae</taxon>
        <taxon>Scymninae</taxon>
        <taxon>Scymnini</taxon>
        <taxon>Cryptolaemus</taxon>
    </lineage>
</organism>
<keyword evidence="2" id="KW-1185">Reference proteome</keyword>
<gene>
    <name evidence="1" type="ORF">HHI36_009110</name>
</gene>
<comment type="caution">
    <text evidence="1">The sequence shown here is derived from an EMBL/GenBank/DDBJ whole genome shotgun (WGS) entry which is preliminary data.</text>
</comment>
<dbReference type="Gene3D" id="3.60.10.10">
    <property type="entry name" value="Endonuclease/exonuclease/phosphatase"/>
    <property type="match status" value="1"/>
</dbReference>
<sequence>MVHNHDFKQGSIIILGDLNIDVSKNSYYEYELIDAVKKLALYQINQHFTRITNKSSSMIDLIVTNDPSLKYKVQPTPKFTDHSFISLNIKDEGKREIRTRKLRCVKNFNEHDSENDIRALNFGKMDRDVDIEADRWIEGMWRVLNEHAPENIIGMKPNQNNKDWCCENISLSMKKRD</sequence>
<protein>
    <recommendedName>
        <fullName evidence="3">Endonuclease/exonuclease/phosphatase domain-containing protein</fullName>
    </recommendedName>
</protein>
<reference evidence="1 2" key="1">
    <citation type="journal article" date="2021" name="BMC Biol.">
        <title>Horizontally acquired antibacterial genes associated with adaptive radiation of ladybird beetles.</title>
        <authorList>
            <person name="Li H.S."/>
            <person name="Tang X.F."/>
            <person name="Huang Y.H."/>
            <person name="Xu Z.Y."/>
            <person name="Chen M.L."/>
            <person name="Du X.Y."/>
            <person name="Qiu B.Y."/>
            <person name="Chen P.T."/>
            <person name="Zhang W."/>
            <person name="Slipinski A."/>
            <person name="Escalona H.E."/>
            <person name="Waterhouse R.M."/>
            <person name="Zwick A."/>
            <person name="Pang H."/>
        </authorList>
    </citation>
    <scope>NUCLEOTIDE SEQUENCE [LARGE SCALE GENOMIC DNA]</scope>
    <source>
        <strain evidence="1">SYSU2018</strain>
    </source>
</reference>